<accession>A0ABS4VXF1</accession>
<dbReference type="InterPro" id="IPR020476">
    <property type="entry name" value="Nudix_hydrolase"/>
</dbReference>
<evidence type="ECO:0000256" key="4">
    <source>
        <dbReference type="RuleBase" id="RU003476"/>
    </source>
</evidence>
<dbReference type="InterPro" id="IPR000086">
    <property type="entry name" value="NUDIX_hydrolase_dom"/>
</dbReference>
<evidence type="ECO:0000313" key="7">
    <source>
        <dbReference type="Proteomes" id="UP001519295"/>
    </source>
</evidence>
<evidence type="ECO:0000256" key="2">
    <source>
        <dbReference type="ARBA" id="ARBA00005582"/>
    </source>
</evidence>
<dbReference type="RefSeq" id="WP_307862502.1">
    <property type="nucleotide sequence ID" value="NZ_JAGINU010000001.1"/>
</dbReference>
<dbReference type="Gene3D" id="3.90.79.10">
    <property type="entry name" value="Nucleoside Triphosphate Pyrophosphohydrolase"/>
    <property type="match status" value="1"/>
</dbReference>
<reference evidence="6 7" key="1">
    <citation type="submission" date="2021-03" db="EMBL/GenBank/DDBJ databases">
        <title>Sequencing the genomes of 1000 actinobacteria strains.</title>
        <authorList>
            <person name="Klenk H.-P."/>
        </authorList>
    </citation>
    <scope>NUCLEOTIDE SEQUENCE [LARGE SCALE GENOMIC DNA]</scope>
    <source>
        <strain evidence="6 7">DSM 45256</strain>
    </source>
</reference>
<dbReference type="EMBL" id="JAGINU010000001">
    <property type="protein sequence ID" value="MBP2368584.1"/>
    <property type="molecule type" value="Genomic_DNA"/>
</dbReference>
<comment type="cofactor">
    <cofactor evidence="1">
        <name>Mg(2+)</name>
        <dbReference type="ChEBI" id="CHEBI:18420"/>
    </cofactor>
</comment>
<evidence type="ECO:0000256" key="3">
    <source>
        <dbReference type="ARBA" id="ARBA00022801"/>
    </source>
</evidence>
<feature type="domain" description="Nudix hydrolase" evidence="5">
    <location>
        <begin position="31"/>
        <end position="164"/>
    </location>
</feature>
<dbReference type="PROSITE" id="PS00893">
    <property type="entry name" value="NUDIX_BOX"/>
    <property type="match status" value="1"/>
</dbReference>
<comment type="caution">
    <text evidence="6">The sequence shown here is derived from an EMBL/GenBank/DDBJ whole genome shotgun (WGS) entry which is preliminary data.</text>
</comment>
<gene>
    <name evidence="6" type="ORF">JOF36_004280</name>
</gene>
<name>A0ABS4VXF1_9PSEU</name>
<evidence type="ECO:0000256" key="1">
    <source>
        <dbReference type="ARBA" id="ARBA00001946"/>
    </source>
</evidence>
<keyword evidence="7" id="KW-1185">Reference proteome</keyword>
<evidence type="ECO:0000259" key="5">
    <source>
        <dbReference type="PROSITE" id="PS51462"/>
    </source>
</evidence>
<dbReference type="PROSITE" id="PS51462">
    <property type="entry name" value="NUDIX"/>
    <property type="match status" value="1"/>
</dbReference>
<sequence length="173" mass="18551">MSGTTTEPGTVPDGVGRVRRVHFRDRSAPVATVVSPSVFVAVRDDRSRLLLVRRADSGAWELPGGRVDVGESLLEAAVRETVEESGLLVRVTGMVGLFTDPSLVVVSAGGEVRQQFVVCVHAWPVRGVPAPDLHETIEVAWFDPADVADLPVEPGAYRWIRAALSGAPEPHLD</sequence>
<evidence type="ECO:0000313" key="6">
    <source>
        <dbReference type="EMBL" id="MBP2368584.1"/>
    </source>
</evidence>
<dbReference type="PRINTS" id="PR00502">
    <property type="entry name" value="NUDIXFAMILY"/>
</dbReference>
<protein>
    <submittedName>
        <fullName evidence="6">8-oxo-dGTP pyrophosphatase MutT (NUDIX family)</fullName>
    </submittedName>
</protein>
<dbReference type="PANTHER" id="PTHR43046">
    <property type="entry name" value="GDP-MANNOSE MANNOSYL HYDROLASE"/>
    <property type="match status" value="1"/>
</dbReference>
<dbReference type="InterPro" id="IPR015797">
    <property type="entry name" value="NUDIX_hydrolase-like_dom_sf"/>
</dbReference>
<keyword evidence="3 4" id="KW-0378">Hydrolase</keyword>
<proteinExistence type="inferred from homology"/>
<dbReference type="Pfam" id="PF00293">
    <property type="entry name" value="NUDIX"/>
    <property type="match status" value="1"/>
</dbReference>
<comment type="similarity">
    <text evidence="2 4">Belongs to the Nudix hydrolase family.</text>
</comment>
<dbReference type="InterPro" id="IPR020084">
    <property type="entry name" value="NUDIX_hydrolase_CS"/>
</dbReference>
<organism evidence="6 7">
    <name type="scientific">Pseudonocardia parietis</name>
    <dbReference type="NCBI Taxonomy" id="570936"/>
    <lineage>
        <taxon>Bacteria</taxon>
        <taxon>Bacillati</taxon>
        <taxon>Actinomycetota</taxon>
        <taxon>Actinomycetes</taxon>
        <taxon>Pseudonocardiales</taxon>
        <taxon>Pseudonocardiaceae</taxon>
        <taxon>Pseudonocardia</taxon>
    </lineage>
</organism>
<dbReference type="SUPFAM" id="SSF55811">
    <property type="entry name" value="Nudix"/>
    <property type="match status" value="1"/>
</dbReference>
<dbReference type="PANTHER" id="PTHR43046:SF16">
    <property type="entry name" value="ADP-RIBOSE PYROPHOSPHATASE YJHB-RELATED"/>
    <property type="match status" value="1"/>
</dbReference>
<dbReference type="Proteomes" id="UP001519295">
    <property type="component" value="Unassembled WGS sequence"/>
</dbReference>